<dbReference type="Proteomes" id="UP000194131">
    <property type="component" value="Unassembled WGS sequence"/>
</dbReference>
<proteinExistence type="predicted"/>
<dbReference type="EMBL" id="MRWU01000019">
    <property type="protein sequence ID" value="OSX90273.1"/>
    <property type="molecule type" value="Genomic_DNA"/>
</dbReference>
<name>A0AAP7W4U1_BACMY</name>
<protein>
    <submittedName>
        <fullName evidence="1">Uncharacterized protein</fullName>
    </submittedName>
</protein>
<reference evidence="1 2" key="1">
    <citation type="submission" date="2016-12" db="EMBL/GenBank/DDBJ databases">
        <title>Genome Sequences of Twelve Sporeforming Bacillus Species Isolated from Foods.</title>
        <authorList>
            <person name="De Jong A."/>
            <person name="Holsappel S."/>
            <person name="Kuipers O.P."/>
        </authorList>
    </citation>
    <scope>NUCLEOTIDE SEQUENCE [LARGE SCALE GENOMIC DNA]</scope>
    <source>
        <strain evidence="1 2">S3E15</strain>
    </source>
</reference>
<gene>
    <name evidence="1" type="ORF">S3E15_01837</name>
</gene>
<sequence>MKEELKQVEKYRKTFREEPYRFLVARIAIHCYKDKVKNKTELYKKVNDILLQQQLKPVSFGFIKTNL</sequence>
<evidence type="ECO:0000313" key="2">
    <source>
        <dbReference type="Proteomes" id="UP000194131"/>
    </source>
</evidence>
<evidence type="ECO:0000313" key="1">
    <source>
        <dbReference type="EMBL" id="OSX90273.1"/>
    </source>
</evidence>
<accession>A0AAP7W4U1</accession>
<dbReference type="AlphaFoldDB" id="A0AAP7W4U1"/>
<organism evidence="1 2">
    <name type="scientific">Bacillus mycoides</name>
    <dbReference type="NCBI Taxonomy" id="1405"/>
    <lineage>
        <taxon>Bacteria</taxon>
        <taxon>Bacillati</taxon>
        <taxon>Bacillota</taxon>
        <taxon>Bacilli</taxon>
        <taxon>Bacillales</taxon>
        <taxon>Bacillaceae</taxon>
        <taxon>Bacillus</taxon>
        <taxon>Bacillus cereus group</taxon>
    </lineage>
</organism>
<dbReference type="RefSeq" id="WP_087963122.1">
    <property type="nucleotide sequence ID" value="NZ_MRWU01000019.1"/>
</dbReference>
<comment type="caution">
    <text evidence="1">The sequence shown here is derived from an EMBL/GenBank/DDBJ whole genome shotgun (WGS) entry which is preliminary data.</text>
</comment>